<evidence type="ECO:0000256" key="1">
    <source>
        <dbReference type="ARBA" id="ARBA00006738"/>
    </source>
</evidence>
<dbReference type="OrthoDB" id="9802516at2"/>
<evidence type="ECO:0000256" key="2">
    <source>
        <dbReference type="HAMAP-Rule" id="MF_00048"/>
    </source>
</evidence>
<accession>A0A1Z5HTK2</accession>
<dbReference type="AlphaFoldDB" id="A0A1Z5HTK2"/>
<dbReference type="NCBIfam" id="NF009150">
    <property type="entry name" value="PRK12497.1-3"/>
    <property type="match status" value="1"/>
</dbReference>
<dbReference type="PANTHER" id="PTHR34039">
    <property type="entry name" value="UPF0102 PROTEIN YRAN"/>
    <property type="match status" value="1"/>
</dbReference>
<comment type="caution">
    <text evidence="3">The sequence shown here is derived from an EMBL/GenBank/DDBJ whole genome shotgun (WGS) entry which is preliminary data.</text>
</comment>
<dbReference type="NCBIfam" id="TIGR00252">
    <property type="entry name" value="YraN family protein"/>
    <property type="match status" value="1"/>
</dbReference>
<dbReference type="InterPro" id="IPR003509">
    <property type="entry name" value="UPF0102_YraN-like"/>
</dbReference>
<organism evidence="3 4">
    <name type="scientific">Calderihabitans maritimus</name>
    <dbReference type="NCBI Taxonomy" id="1246530"/>
    <lineage>
        <taxon>Bacteria</taxon>
        <taxon>Bacillati</taxon>
        <taxon>Bacillota</taxon>
        <taxon>Clostridia</taxon>
        <taxon>Neomoorellales</taxon>
        <taxon>Calderihabitantaceae</taxon>
        <taxon>Calderihabitans</taxon>
    </lineage>
</organism>
<dbReference type="CDD" id="cd20736">
    <property type="entry name" value="PoNe_Nuclease"/>
    <property type="match status" value="1"/>
</dbReference>
<evidence type="ECO:0000313" key="3">
    <source>
        <dbReference type="EMBL" id="GAW92859.1"/>
    </source>
</evidence>
<dbReference type="GO" id="GO:0003676">
    <property type="term" value="F:nucleic acid binding"/>
    <property type="evidence" value="ECO:0007669"/>
    <property type="project" value="InterPro"/>
</dbReference>
<dbReference type="RefSeq" id="WP_088554121.1">
    <property type="nucleotide sequence ID" value="NZ_BDGJ01000101.1"/>
</dbReference>
<dbReference type="EMBL" id="BDGJ01000101">
    <property type="protein sequence ID" value="GAW92859.1"/>
    <property type="molecule type" value="Genomic_DNA"/>
</dbReference>
<dbReference type="HAMAP" id="MF_00048">
    <property type="entry name" value="UPF0102"/>
    <property type="match status" value="1"/>
</dbReference>
<sequence>MSKQKKKLGKRGEEEAVRYLRKNGYRILETNFRCRLGEIDIVAKEGEDIVFVEVRSRTSSLFGLPEETVSWTKQRKLLQLARVYLTAKRLEGKNFRFDVVGILLGEDGAVKRLTLYRNAFTE</sequence>
<keyword evidence="4" id="KW-1185">Reference proteome</keyword>
<dbReference type="Pfam" id="PF02021">
    <property type="entry name" value="UPF0102"/>
    <property type="match status" value="1"/>
</dbReference>
<dbReference type="NCBIfam" id="NF009154">
    <property type="entry name" value="PRK12497.3-3"/>
    <property type="match status" value="1"/>
</dbReference>
<name>A0A1Z5HTK2_9FIRM</name>
<evidence type="ECO:0000313" key="4">
    <source>
        <dbReference type="Proteomes" id="UP000197032"/>
    </source>
</evidence>
<dbReference type="SUPFAM" id="SSF52980">
    <property type="entry name" value="Restriction endonuclease-like"/>
    <property type="match status" value="1"/>
</dbReference>
<protein>
    <recommendedName>
        <fullName evidence="2">UPF0102 protein KKC1_20070</fullName>
    </recommendedName>
</protein>
<comment type="similarity">
    <text evidence="1 2">Belongs to the UPF0102 family.</text>
</comment>
<proteinExistence type="inferred from homology"/>
<dbReference type="Gene3D" id="3.40.1350.10">
    <property type="match status" value="1"/>
</dbReference>
<dbReference type="InterPro" id="IPR011856">
    <property type="entry name" value="tRNA_endonuc-like_dom_sf"/>
</dbReference>
<reference evidence="4" key="1">
    <citation type="journal article" date="2017" name="Appl. Environ. Microbiol.">
        <title>Genomic analysis of Calderihabitans maritimus KKC1, a thermophilic hydrogenogenic carboxydotrophic bacterium isolated from marine sediment.</title>
        <authorList>
            <person name="Omae K."/>
            <person name="Yoneda Y."/>
            <person name="Fukuyama Y."/>
            <person name="Yoshida T."/>
            <person name="Sako Y."/>
        </authorList>
    </citation>
    <scope>NUCLEOTIDE SEQUENCE [LARGE SCALE GENOMIC DNA]</scope>
    <source>
        <strain evidence="4">KKC1</strain>
    </source>
</reference>
<dbReference type="InterPro" id="IPR011335">
    <property type="entry name" value="Restrct_endonuc-II-like"/>
</dbReference>
<gene>
    <name evidence="3" type="ORF">KKC1_20070</name>
</gene>
<dbReference type="PANTHER" id="PTHR34039:SF1">
    <property type="entry name" value="UPF0102 PROTEIN YRAN"/>
    <property type="match status" value="1"/>
</dbReference>
<dbReference type="Proteomes" id="UP000197032">
    <property type="component" value="Unassembled WGS sequence"/>
</dbReference>